<dbReference type="Pfam" id="PF00488">
    <property type="entry name" value="MutS_V"/>
    <property type="match status" value="1"/>
</dbReference>
<dbReference type="SMART" id="SM00533">
    <property type="entry name" value="MUTSd"/>
    <property type="match status" value="1"/>
</dbReference>
<dbReference type="InterPro" id="IPR027417">
    <property type="entry name" value="P-loop_NTPase"/>
</dbReference>
<dbReference type="PANTHER" id="PTHR48466">
    <property type="entry name" value="OS10G0509000 PROTEIN-RELATED"/>
    <property type="match status" value="1"/>
</dbReference>
<dbReference type="CDD" id="cd06503">
    <property type="entry name" value="ATP-synt_Fo_b"/>
    <property type="match status" value="1"/>
</dbReference>
<keyword evidence="5 7" id="KW-0694">RNA-binding</keyword>
<keyword evidence="11" id="KW-1185">Reference proteome</keyword>
<name>A0ABS4KDS5_9FIRM</name>
<dbReference type="PIRSF" id="PIRSF005814">
    <property type="entry name" value="MutS_YshD"/>
    <property type="match status" value="1"/>
</dbReference>
<evidence type="ECO:0000256" key="6">
    <source>
        <dbReference type="ARBA" id="ARBA00023125"/>
    </source>
</evidence>
<keyword evidence="3 7" id="KW-0378">Hydrolase</keyword>
<dbReference type="InterPro" id="IPR000432">
    <property type="entry name" value="DNA_mismatch_repair_MutS_C"/>
</dbReference>
<dbReference type="SUPFAM" id="SSF52540">
    <property type="entry name" value="P-loop containing nucleoside triphosphate hydrolases"/>
    <property type="match status" value="1"/>
</dbReference>
<dbReference type="Gene3D" id="3.40.50.300">
    <property type="entry name" value="P-loop containing nucleotide triphosphate hydrolases"/>
    <property type="match status" value="1"/>
</dbReference>
<dbReference type="CDD" id="cd03280">
    <property type="entry name" value="ABC_MutS2"/>
    <property type="match status" value="1"/>
</dbReference>
<dbReference type="Gene3D" id="3.30.1370.110">
    <property type="match status" value="1"/>
</dbReference>
<reference evidence="10 11" key="1">
    <citation type="submission" date="2021-03" db="EMBL/GenBank/DDBJ databases">
        <title>Genomic Encyclopedia of Type Strains, Phase IV (KMG-IV): sequencing the most valuable type-strain genomes for metagenomic binning, comparative biology and taxonomic classification.</title>
        <authorList>
            <person name="Goeker M."/>
        </authorList>
    </citation>
    <scope>NUCLEOTIDE SEQUENCE [LARGE SCALE GENOMIC DNA]</scope>
    <source>
        <strain evidence="10 11">DSM 27563</strain>
    </source>
</reference>
<proteinExistence type="inferred from homology"/>
<dbReference type="PROSITE" id="PS50828">
    <property type="entry name" value="SMR"/>
    <property type="match status" value="1"/>
</dbReference>
<dbReference type="HAMAP" id="MF_00092">
    <property type="entry name" value="MutS2"/>
    <property type="match status" value="1"/>
</dbReference>
<evidence type="ECO:0000256" key="4">
    <source>
        <dbReference type="ARBA" id="ARBA00022840"/>
    </source>
</evidence>
<dbReference type="InterPro" id="IPR002625">
    <property type="entry name" value="Smr_dom"/>
</dbReference>
<keyword evidence="8" id="KW-0175">Coiled coil</keyword>
<keyword evidence="6 7" id="KW-0238">DNA-binding</keyword>
<comment type="similarity">
    <text evidence="7">Belongs to the DNA mismatch repair MutS family. MutS2 subfamily.</text>
</comment>
<evidence type="ECO:0000256" key="5">
    <source>
        <dbReference type="ARBA" id="ARBA00022884"/>
    </source>
</evidence>
<dbReference type="NCBIfam" id="TIGR01069">
    <property type="entry name" value="mutS2"/>
    <property type="match status" value="1"/>
</dbReference>
<dbReference type="InterPro" id="IPR046893">
    <property type="entry name" value="MSSS"/>
</dbReference>
<evidence type="ECO:0000256" key="8">
    <source>
        <dbReference type="SAM" id="Coils"/>
    </source>
</evidence>
<dbReference type="InterPro" id="IPR036187">
    <property type="entry name" value="DNA_mismatch_repair_MutS_sf"/>
</dbReference>
<comment type="function">
    <text evidence="7">Acts as a ribosome collision sensor, splitting the ribosome into its 2 subunits. Detects stalled/collided 70S ribosomes which it binds and splits by an ATP-hydrolysis driven conformational change. Acts upstream of the ribosome quality control system (RQC), a ribosome-associated complex that mediates the extraction of incompletely synthesized nascent chains from stalled ribosomes and their subsequent degradation. Probably generates substrates for RQC.</text>
</comment>
<dbReference type="SUPFAM" id="SSF48334">
    <property type="entry name" value="DNA repair protein MutS, domain III"/>
    <property type="match status" value="1"/>
</dbReference>
<evidence type="ECO:0000313" key="11">
    <source>
        <dbReference type="Proteomes" id="UP001519306"/>
    </source>
</evidence>
<comment type="caution">
    <text evidence="10">The sequence shown here is derived from an EMBL/GenBank/DDBJ whole genome shotgun (WGS) entry which is preliminary data.</text>
</comment>
<evidence type="ECO:0000256" key="7">
    <source>
        <dbReference type="HAMAP-Rule" id="MF_00092"/>
    </source>
</evidence>
<keyword evidence="7" id="KW-0255">Endonuclease</keyword>
<protein>
    <recommendedName>
        <fullName evidence="7">Endonuclease MutS2</fullName>
        <ecNumber evidence="7">3.1.-.-</ecNumber>
    </recommendedName>
    <alternativeName>
        <fullName evidence="7">Ribosome-associated protein quality control-upstream factor</fullName>
        <shortName evidence="7">RQC-upstream factor</shortName>
        <shortName evidence="7">RqcU</shortName>
        <ecNumber evidence="7">3.6.4.-</ecNumber>
    </alternativeName>
</protein>
<dbReference type="PROSITE" id="PS00486">
    <property type="entry name" value="DNA_MISMATCH_REPAIR_2"/>
    <property type="match status" value="1"/>
</dbReference>
<dbReference type="InterPro" id="IPR036063">
    <property type="entry name" value="Smr_dom_sf"/>
</dbReference>
<accession>A0ABS4KDS5</accession>
<evidence type="ECO:0000256" key="2">
    <source>
        <dbReference type="ARBA" id="ARBA00022741"/>
    </source>
</evidence>
<dbReference type="SMART" id="SM00463">
    <property type="entry name" value="SMR"/>
    <property type="match status" value="1"/>
</dbReference>
<dbReference type="EC" id="3.1.-.-" evidence="7"/>
<keyword evidence="7" id="KW-0540">Nuclease</keyword>
<dbReference type="SMART" id="SM00534">
    <property type="entry name" value="MUTSac"/>
    <property type="match status" value="1"/>
</dbReference>
<keyword evidence="2 7" id="KW-0547">Nucleotide-binding</keyword>
<dbReference type="EC" id="3.6.4.-" evidence="7"/>
<keyword evidence="1 7" id="KW-0699">rRNA-binding</keyword>
<organism evidence="10 11">
    <name type="scientific">Peptoniphilus stercorisuis</name>
    <dbReference type="NCBI Taxonomy" id="1436965"/>
    <lineage>
        <taxon>Bacteria</taxon>
        <taxon>Bacillati</taxon>
        <taxon>Bacillota</taxon>
        <taxon>Tissierellia</taxon>
        <taxon>Tissierellales</taxon>
        <taxon>Peptoniphilaceae</taxon>
        <taxon>Peptoniphilus</taxon>
    </lineage>
</organism>
<feature type="domain" description="Smr" evidence="9">
    <location>
        <begin position="717"/>
        <end position="792"/>
    </location>
</feature>
<dbReference type="SUPFAM" id="SSF160443">
    <property type="entry name" value="SMR domain-like"/>
    <property type="match status" value="1"/>
</dbReference>
<dbReference type="InterPro" id="IPR045076">
    <property type="entry name" value="MutS"/>
</dbReference>
<feature type="coiled-coil region" evidence="8">
    <location>
        <begin position="233"/>
        <end position="264"/>
    </location>
</feature>
<feature type="coiled-coil region" evidence="8">
    <location>
        <begin position="526"/>
        <end position="574"/>
    </location>
</feature>
<comment type="subunit">
    <text evidence="7">Homodimer. Binds to stalled ribosomes, contacting rRNA.</text>
</comment>
<dbReference type="InterPro" id="IPR005747">
    <property type="entry name" value="MutS2"/>
</dbReference>
<keyword evidence="4 7" id="KW-0067">ATP-binding</keyword>
<sequence>MSKLFEKSQRVLEFDKIIYELEELAISKPGKELVKNTEISLDLEEIKKRQNETSEAVNLIIKKGEPPLFGIYPMKDYMQRVAIGGSLSPLALLNVSDFLRVSRYLKNYMNAEDDLSVNFPVITGLIENLSSFRNIEDKINEAIISEDEISDNASTKLASIRRQIQRKKDSVRDKLNQIVASDKDKTLLQDSIVTIREGRYVVPVKQSNKSKVKGLVHDVSSSGQTVYIEPMAVVNLNNELRELAAEEREEIERILLELSALVSEVSYEILANETILTEVDFIFAKGRLSLKQNANSPSLNNKGYTNLKEARHPLLNQDNIVPIDIYIGDDFTSLIITGPNTGGKTVTLKTIGLLTLMTQYGLHIPAKESSEIGIVKNVFADIGDEQSIEQSLSTFSSHMVNIVEILKEATSDSLVLFDELGAGTDPTEGAALARSIMDYMLERNIRTISTTHYNQLKIYALTVDGVRNASMEFNVDTLSPTYKLLIGVPGKSNAFEISKRLGLSDEIIDYARDLISEDNIEFENVLKSIEEDRTKIEKHRDEARRHELDLEKKNRELEKEIEKVKSQKDKIINDAKIEAKRILNATKDDINLVLDEIHSIKEEVNTEQARRLQQAQDVLRDDLKKVAVGNKKIKIEKVKNPVKNIKIGDSVRVSSLDAEGTVLELPDSQGNVLVQIGMMKMKLPKASLVMSEKVEEKSKQRTKKIIERKAKNITTEIDVRGMNFDDAKIEVDKYLDDAYLSGLKSVRIIHGKGSGVLRQKLKEDLRYNKHVKSTKDAPYNEGGTGVSIVELR</sequence>
<dbReference type="EMBL" id="JAGGLJ010000015">
    <property type="protein sequence ID" value="MBP2025908.1"/>
    <property type="molecule type" value="Genomic_DNA"/>
</dbReference>
<evidence type="ECO:0000313" key="10">
    <source>
        <dbReference type="EMBL" id="MBP2025908.1"/>
    </source>
</evidence>
<dbReference type="Pfam" id="PF01713">
    <property type="entry name" value="Smr"/>
    <property type="match status" value="1"/>
</dbReference>
<dbReference type="Pfam" id="PF20297">
    <property type="entry name" value="MSSS"/>
    <property type="match status" value="1"/>
</dbReference>
<evidence type="ECO:0000259" key="9">
    <source>
        <dbReference type="PROSITE" id="PS50828"/>
    </source>
</evidence>
<evidence type="ECO:0000256" key="1">
    <source>
        <dbReference type="ARBA" id="ARBA00022730"/>
    </source>
</evidence>
<dbReference type="PANTHER" id="PTHR48466:SF2">
    <property type="entry name" value="OS10G0509000 PROTEIN"/>
    <property type="match status" value="1"/>
</dbReference>
<feature type="binding site" evidence="7">
    <location>
        <begin position="338"/>
        <end position="345"/>
    </location>
    <ligand>
        <name>ATP</name>
        <dbReference type="ChEBI" id="CHEBI:30616"/>
    </ligand>
</feature>
<dbReference type="RefSeq" id="WP_210061619.1">
    <property type="nucleotide sequence ID" value="NZ_JAGGLJ010000015.1"/>
</dbReference>
<evidence type="ECO:0000256" key="3">
    <source>
        <dbReference type="ARBA" id="ARBA00022801"/>
    </source>
</evidence>
<dbReference type="Proteomes" id="UP001519306">
    <property type="component" value="Unassembled WGS sequence"/>
</dbReference>
<gene>
    <name evidence="7" type="primary">mutS2</name>
    <name evidence="7" type="synonym">rqcU</name>
    <name evidence="10" type="ORF">J2Z71_001459</name>
</gene>
<comment type="function">
    <text evidence="7">Endonuclease that is involved in the suppression of homologous recombination and thus may have a key role in the control of bacterial genetic diversity.</text>
</comment>
<dbReference type="InterPro" id="IPR007696">
    <property type="entry name" value="DNA_mismatch_repair_MutS_core"/>
</dbReference>